<evidence type="ECO:0000256" key="9">
    <source>
        <dbReference type="ARBA" id="ARBA00023136"/>
    </source>
</evidence>
<protein>
    <recommendedName>
        <fullName evidence="4">Protein ROT1</fullName>
    </recommendedName>
    <alternativeName>
        <fullName evidence="3">Protein rot1</fullName>
    </alternativeName>
</protein>
<sequence>MLFLSLFSLLLATLHAHGQDIVFDAGHNATVITGTWSSGSQKVLTGPGFANPANQTFTYPPTTGISYSFSADYFYEIARYRFNGNGSEPTCITGVINWVHGKYQLLNNGSIILTPLGDGFQQIQDPCAAQSNFIETYNITELLLSWQIFQDPIQGYKLHLFSFDGSPLAPQFQVSTTPNMLPTQLLRNIST</sequence>
<reference evidence="11 12" key="1">
    <citation type="submission" date="2018-06" db="EMBL/GenBank/DDBJ databases">
        <title>A transcriptomic atlas of mushroom development highlights an independent origin of complex multicellularity.</title>
        <authorList>
            <consortium name="DOE Joint Genome Institute"/>
            <person name="Krizsan K."/>
            <person name="Almasi E."/>
            <person name="Merenyi Z."/>
            <person name="Sahu N."/>
            <person name="Viragh M."/>
            <person name="Koszo T."/>
            <person name="Mondo S."/>
            <person name="Kiss B."/>
            <person name="Balint B."/>
            <person name="Kues U."/>
            <person name="Barry K."/>
            <person name="Hegedus J.C."/>
            <person name="Henrissat B."/>
            <person name="Johnson J."/>
            <person name="Lipzen A."/>
            <person name="Ohm R."/>
            <person name="Nagy I."/>
            <person name="Pangilinan J."/>
            <person name="Yan J."/>
            <person name="Xiong Y."/>
            <person name="Grigoriev I.V."/>
            <person name="Hibbett D.S."/>
            <person name="Nagy L.G."/>
        </authorList>
    </citation>
    <scope>NUCLEOTIDE SEQUENCE [LARGE SCALE GENOMIC DNA]</scope>
    <source>
        <strain evidence="11 12">SZMC22713</strain>
    </source>
</reference>
<feature type="signal peptide" evidence="10">
    <location>
        <begin position="1"/>
        <end position="18"/>
    </location>
</feature>
<accession>A0A4Y7PSH0</accession>
<feature type="non-terminal residue" evidence="11">
    <location>
        <position position="191"/>
    </location>
</feature>
<organism evidence="11 12">
    <name type="scientific">Rickenella mellea</name>
    <dbReference type="NCBI Taxonomy" id="50990"/>
    <lineage>
        <taxon>Eukaryota</taxon>
        <taxon>Fungi</taxon>
        <taxon>Dikarya</taxon>
        <taxon>Basidiomycota</taxon>
        <taxon>Agaricomycotina</taxon>
        <taxon>Agaricomycetes</taxon>
        <taxon>Hymenochaetales</taxon>
        <taxon>Rickenellaceae</taxon>
        <taxon>Rickenella</taxon>
    </lineage>
</organism>
<dbReference type="Proteomes" id="UP000294933">
    <property type="component" value="Unassembled WGS sequence"/>
</dbReference>
<dbReference type="STRING" id="50990.A0A4Y7PSH0"/>
<comment type="similarity">
    <text evidence="2">Belongs to the ROT1 family.</text>
</comment>
<feature type="chain" id="PRO_5021501308" description="Protein ROT1" evidence="10">
    <location>
        <begin position="19"/>
        <end position="191"/>
    </location>
</feature>
<dbReference type="EMBL" id="ML170209">
    <property type="protein sequence ID" value="TDL18363.1"/>
    <property type="molecule type" value="Genomic_DNA"/>
</dbReference>
<dbReference type="OrthoDB" id="5327821at2759"/>
<evidence type="ECO:0000313" key="11">
    <source>
        <dbReference type="EMBL" id="TDL18363.1"/>
    </source>
</evidence>
<evidence type="ECO:0000256" key="7">
    <source>
        <dbReference type="ARBA" id="ARBA00022824"/>
    </source>
</evidence>
<dbReference type="AlphaFoldDB" id="A0A4Y7PSH0"/>
<keyword evidence="7" id="KW-0256">Endoplasmic reticulum</keyword>
<dbReference type="GO" id="GO:0005789">
    <property type="term" value="C:endoplasmic reticulum membrane"/>
    <property type="evidence" value="ECO:0007669"/>
    <property type="project" value="UniProtKB-SubCell"/>
</dbReference>
<evidence type="ECO:0000256" key="1">
    <source>
        <dbReference type="ARBA" id="ARBA00004115"/>
    </source>
</evidence>
<evidence type="ECO:0000256" key="2">
    <source>
        <dbReference type="ARBA" id="ARBA00007149"/>
    </source>
</evidence>
<evidence type="ECO:0000256" key="5">
    <source>
        <dbReference type="ARBA" id="ARBA00022692"/>
    </source>
</evidence>
<dbReference type="GO" id="GO:0051082">
    <property type="term" value="F:unfolded protein binding"/>
    <property type="evidence" value="ECO:0007669"/>
    <property type="project" value="TreeGrafter"/>
</dbReference>
<evidence type="ECO:0000256" key="3">
    <source>
        <dbReference type="ARBA" id="ARBA00016195"/>
    </source>
</evidence>
<keyword evidence="6 10" id="KW-0732">Signal</keyword>
<evidence type="ECO:0000313" key="12">
    <source>
        <dbReference type="Proteomes" id="UP000294933"/>
    </source>
</evidence>
<evidence type="ECO:0000256" key="8">
    <source>
        <dbReference type="ARBA" id="ARBA00022989"/>
    </source>
</evidence>
<name>A0A4Y7PSH0_9AGAM</name>
<evidence type="ECO:0000256" key="6">
    <source>
        <dbReference type="ARBA" id="ARBA00022729"/>
    </source>
</evidence>
<keyword evidence="9" id="KW-0472">Membrane</keyword>
<dbReference type="PANTHER" id="PTHR28090:SF1">
    <property type="entry name" value="PROTEIN ROT1"/>
    <property type="match status" value="1"/>
</dbReference>
<dbReference type="Pfam" id="PF10681">
    <property type="entry name" value="Rot1"/>
    <property type="match status" value="1"/>
</dbReference>
<gene>
    <name evidence="11" type="ORF">BD410DRAFT_705034</name>
</gene>
<dbReference type="VEuPathDB" id="FungiDB:BD410DRAFT_705034"/>
<keyword evidence="12" id="KW-1185">Reference proteome</keyword>
<evidence type="ECO:0000256" key="4">
    <source>
        <dbReference type="ARBA" id="ARBA00017291"/>
    </source>
</evidence>
<comment type="subcellular location">
    <subcellularLocation>
        <location evidence="1">Endoplasmic reticulum membrane</location>
        <topology evidence="1">Single-pass type I membrane protein</topology>
    </subcellularLocation>
</comment>
<evidence type="ECO:0000256" key="10">
    <source>
        <dbReference type="SAM" id="SignalP"/>
    </source>
</evidence>
<proteinExistence type="inferred from homology"/>
<dbReference type="GO" id="GO:0006458">
    <property type="term" value="P:'de novo' protein folding"/>
    <property type="evidence" value="ECO:0007669"/>
    <property type="project" value="InterPro"/>
</dbReference>
<dbReference type="PANTHER" id="PTHR28090">
    <property type="entry name" value="PROTEIN ROT1"/>
    <property type="match status" value="1"/>
</dbReference>
<keyword evidence="5" id="KW-0812">Transmembrane</keyword>
<keyword evidence="8" id="KW-1133">Transmembrane helix</keyword>
<dbReference type="InterPro" id="IPR019623">
    <property type="entry name" value="Rot1"/>
</dbReference>